<dbReference type="AlphaFoldDB" id="A0A8A1M6T3"/>
<dbReference type="Proteomes" id="UP000663671">
    <property type="component" value="Chromosome 4"/>
</dbReference>
<evidence type="ECO:0000313" key="2">
    <source>
        <dbReference type="Proteomes" id="UP000663671"/>
    </source>
</evidence>
<sequence length="53" mass="6174">MRKSDGVTKRGMVTRIPWISKGHNHVKIGRSQIRKSLWLVGDPYLFCPIAIYY</sequence>
<dbReference type="OrthoDB" id="10598402at2759"/>
<reference evidence="1" key="1">
    <citation type="submission" date="2021-01" db="EMBL/GenBank/DDBJ databases">
        <title>Chromosome-level genome assembly of a human fungal pathogen reveals clustering of transcriptionally co-regulated genes.</title>
        <authorList>
            <person name="Voorhies M."/>
            <person name="Cohen S."/>
            <person name="Shea T.P."/>
            <person name="Petrus S."/>
            <person name="Munoz J.F."/>
            <person name="Poplawski S."/>
            <person name="Goldman W.E."/>
            <person name="Michael T."/>
            <person name="Cuomo C.A."/>
            <person name="Sil A."/>
            <person name="Beyhan S."/>
        </authorList>
    </citation>
    <scope>NUCLEOTIDE SEQUENCE</scope>
    <source>
        <strain evidence="1">WU24</strain>
    </source>
</reference>
<protein>
    <submittedName>
        <fullName evidence="1">Uncharacterized protein</fullName>
    </submittedName>
</protein>
<proteinExistence type="predicted"/>
<name>A0A8A1M6T3_AJECA</name>
<evidence type="ECO:0000313" key="1">
    <source>
        <dbReference type="EMBL" id="QSS60344.1"/>
    </source>
</evidence>
<dbReference type="EMBL" id="CP069110">
    <property type="protein sequence ID" value="QSS60344.1"/>
    <property type="molecule type" value="Genomic_DNA"/>
</dbReference>
<organism evidence="1 2">
    <name type="scientific">Ajellomyces capsulatus</name>
    <name type="common">Darling's disease fungus</name>
    <name type="synonym">Histoplasma capsulatum</name>
    <dbReference type="NCBI Taxonomy" id="5037"/>
    <lineage>
        <taxon>Eukaryota</taxon>
        <taxon>Fungi</taxon>
        <taxon>Dikarya</taxon>
        <taxon>Ascomycota</taxon>
        <taxon>Pezizomycotina</taxon>
        <taxon>Eurotiomycetes</taxon>
        <taxon>Eurotiomycetidae</taxon>
        <taxon>Onygenales</taxon>
        <taxon>Ajellomycetaceae</taxon>
        <taxon>Histoplasma</taxon>
    </lineage>
</organism>
<dbReference type="VEuPathDB" id="FungiDB:I7I51_05142"/>
<accession>A0A8A1M6T3</accession>
<gene>
    <name evidence="1" type="ORF">I7I51_05142</name>
</gene>